<dbReference type="InterPro" id="IPR023393">
    <property type="entry name" value="START-like_dom_sf"/>
</dbReference>
<dbReference type="RefSeq" id="WP_390271815.1">
    <property type="nucleotide sequence ID" value="NZ_JBHRSA010000041.1"/>
</dbReference>
<dbReference type="Pfam" id="PF10604">
    <property type="entry name" value="Polyketide_cyc2"/>
    <property type="match status" value="1"/>
</dbReference>
<keyword evidence="2" id="KW-1185">Reference proteome</keyword>
<evidence type="ECO:0000313" key="1">
    <source>
        <dbReference type="EMBL" id="MFC3040511.1"/>
    </source>
</evidence>
<name>A0ABV7CVM1_9BACI</name>
<protein>
    <submittedName>
        <fullName evidence="1">SRPBCC family protein</fullName>
    </submittedName>
</protein>
<dbReference type="Proteomes" id="UP001595279">
    <property type="component" value="Unassembled WGS sequence"/>
</dbReference>
<dbReference type="EMBL" id="JBHRSA010000041">
    <property type="protein sequence ID" value="MFC3040511.1"/>
    <property type="molecule type" value="Genomic_DNA"/>
</dbReference>
<organism evidence="1 2">
    <name type="scientific">Virgibacillus xinjiangensis</name>
    <dbReference type="NCBI Taxonomy" id="393090"/>
    <lineage>
        <taxon>Bacteria</taxon>
        <taxon>Bacillati</taxon>
        <taxon>Bacillota</taxon>
        <taxon>Bacilli</taxon>
        <taxon>Bacillales</taxon>
        <taxon>Bacillaceae</taxon>
        <taxon>Virgibacillus</taxon>
    </lineage>
</organism>
<proteinExistence type="predicted"/>
<dbReference type="Gene3D" id="3.30.530.20">
    <property type="match status" value="1"/>
</dbReference>
<dbReference type="SUPFAM" id="SSF55961">
    <property type="entry name" value="Bet v1-like"/>
    <property type="match status" value="1"/>
</dbReference>
<dbReference type="InterPro" id="IPR019587">
    <property type="entry name" value="Polyketide_cyclase/dehydratase"/>
</dbReference>
<reference evidence="2" key="1">
    <citation type="journal article" date="2019" name="Int. J. Syst. Evol. Microbiol.">
        <title>The Global Catalogue of Microorganisms (GCM) 10K type strain sequencing project: providing services to taxonomists for standard genome sequencing and annotation.</title>
        <authorList>
            <consortium name="The Broad Institute Genomics Platform"/>
            <consortium name="The Broad Institute Genome Sequencing Center for Infectious Disease"/>
            <person name="Wu L."/>
            <person name="Ma J."/>
        </authorList>
    </citation>
    <scope>NUCLEOTIDE SEQUENCE [LARGE SCALE GENOMIC DNA]</scope>
    <source>
        <strain evidence="2">KCTC 13128</strain>
    </source>
</reference>
<accession>A0ABV7CVM1</accession>
<dbReference type="CDD" id="cd07812">
    <property type="entry name" value="SRPBCC"/>
    <property type="match status" value="1"/>
</dbReference>
<comment type="caution">
    <text evidence="1">The sequence shown here is derived from an EMBL/GenBank/DDBJ whole genome shotgun (WGS) entry which is preliminary data.</text>
</comment>
<sequence length="154" mass="17968">MKKWTKRIDISAPMEKVWNLFDGELEDMQKIMPQVIDHQPISITDERTGSVYLQKYKEGKRVEEYEVETLEYVDRTDAKKLKIGFTLAGMFEVTACYELEKIRDGSTTLIYTVTNRPLKWFAKVFLLFATDKVVDDFMVRVKTVAELENNKAAL</sequence>
<evidence type="ECO:0000313" key="2">
    <source>
        <dbReference type="Proteomes" id="UP001595279"/>
    </source>
</evidence>
<gene>
    <name evidence="1" type="ORF">ACFOGI_09665</name>
</gene>